<dbReference type="AlphaFoldDB" id="A0A6L5YS77"/>
<gene>
    <name evidence="5" type="ORF">FYJ75_09345</name>
</gene>
<feature type="region of interest" description="Disordered" evidence="2">
    <location>
        <begin position="43"/>
        <end position="65"/>
    </location>
</feature>
<keyword evidence="3" id="KW-0812">Transmembrane</keyword>
<dbReference type="InterPro" id="IPR002491">
    <property type="entry name" value="ABC_transptr_periplasmic_BD"/>
</dbReference>
<dbReference type="Gene3D" id="2.60.40.1850">
    <property type="match status" value="1"/>
</dbReference>
<reference evidence="5 6" key="1">
    <citation type="submission" date="2019-08" db="EMBL/GenBank/DDBJ databases">
        <title>In-depth cultivation of the pig gut microbiome towards novel bacterial diversity and tailored functional studies.</title>
        <authorList>
            <person name="Wylensek D."/>
            <person name="Hitch T.C.A."/>
            <person name="Clavel T."/>
        </authorList>
    </citation>
    <scope>NUCLEOTIDE SEQUENCE [LARGE SCALE GENOMIC DNA]</scope>
    <source>
        <strain evidence="5 6">MUC/MUC-530-WT-4D</strain>
    </source>
</reference>
<dbReference type="InterPro" id="IPR037250">
    <property type="entry name" value="NEAT_dom_sf"/>
</dbReference>
<feature type="compositionally biased region" description="Polar residues" evidence="2">
    <location>
        <begin position="43"/>
        <end position="63"/>
    </location>
</feature>
<feature type="transmembrane region" description="Helical" evidence="3">
    <location>
        <begin position="21"/>
        <end position="42"/>
    </location>
</feature>
<dbReference type="EMBL" id="VUNI01000015">
    <property type="protein sequence ID" value="MST75225.1"/>
    <property type="molecule type" value="Genomic_DNA"/>
</dbReference>
<keyword evidence="3" id="KW-1133">Transmembrane helix</keyword>
<protein>
    <submittedName>
        <fullName evidence="5">ABC transporter substrate-binding protein</fullName>
    </submittedName>
</protein>
<evidence type="ECO:0000313" key="6">
    <source>
        <dbReference type="Proteomes" id="UP000474024"/>
    </source>
</evidence>
<evidence type="ECO:0000256" key="2">
    <source>
        <dbReference type="SAM" id="MobiDB-lite"/>
    </source>
</evidence>
<accession>A0A6L5YS77</accession>
<dbReference type="InterPro" id="IPR050902">
    <property type="entry name" value="ABC_Transporter_SBP"/>
</dbReference>
<dbReference type="Gene3D" id="3.40.50.1980">
    <property type="entry name" value="Nitrogenase molybdenum iron protein domain"/>
    <property type="match status" value="2"/>
</dbReference>
<evidence type="ECO:0000259" key="4">
    <source>
        <dbReference type="PROSITE" id="PS50983"/>
    </source>
</evidence>
<feature type="domain" description="Fe/B12 periplasmic-binding" evidence="4">
    <location>
        <begin position="239"/>
        <end position="511"/>
    </location>
</feature>
<organism evidence="5 6">
    <name type="scientific">Roseburia porci</name>
    <dbReference type="NCBI Taxonomy" id="2605790"/>
    <lineage>
        <taxon>Bacteria</taxon>
        <taxon>Bacillati</taxon>
        <taxon>Bacillota</taxon>
        <taxon>Clostridia</taxon>
        <taxon>Lachnospirales</taxon>
        <taxon>Lachnospiraceae</taxon>
        <taxon>Roseburia</taxon>
    </lineage>
</organism>
<name>A0A6L5YS77_9FIRM</name>
<dbReference type="PROSITE" id="PS50983">
    <property type="entry name" value="FE_B12_PBP"/>
    <property type="match status" value="1"/>
</dbReference>
<evidence type="ECO:0000256" key="3">
    <source>
        <dbReference type="SAM" id="Phobius"/>
    </source>
</evidence>
<comment type="caution">
    <text evidence="5">The sequence shown here is derived from an EMBL/GenBank/DDBJ whole genome shotgun (WGS) entry which is preliminary data.</text>
</comment>
<dbReference type="SUPFAM" id="SSF53807">
    <property type="entry name" value="Helical backbone' metal receptor"/>
    <property type="match status" value="1"/>
</dbReference>
<comment type="similarity">
    <text evidence="1">Belongs to the bacterial solute-binding protein 8 family.</text>
</comment>
<dbReference type="Proteomes" id="UP000474024">
    <property type="component" value="Unassembled WGS sequence"/>
</dbReference>
<sequence length="522" mass="57787">MFFPEEIKGDRRGICMNKKKIAAVMLSVFMCMQIFAGCGTGSNQNATETADQSGTEQAGNVTESETDEVAVLEDGEYTVNVTLEGGSGKATVDQQAKVTVKDGQAYATIVWSSTHYDYMLVDDQKYTNENEGGNSTFTFPISGVPCQMDVVGDTTAMSTPHEIDYTLTFSFPEDVSFNDLECNGSMKLSYADQFSVEQYGAYKMITIVNNGRFLLIPKGVSEPSDVPSDVVVLQQPLNHVYMVSSAVMDLVCQVDALSHVTYTGTKQSDWYVQKAADAMEDGSLIYAGKYSAPDYEMLLAGGCNFAVENTMITHNPEVKEKLEELGIQVMVERSSYEKHPLGRLEWIKLFGVLFGREQQAKAFFEEQEARVTPILEKENTGRSVAFFSVASDGTITVRKPNDYVASMIELAGGNYSLNGYVDGEENALSTMKMQMEDFYAAEKDADVLIYNGTIEGELTSIDELLKKNSLFADFKAVKSGQVYTTGSNFYQQTSETCDFIEDLNKILTQDTDTEYHFLKKLD</sequence>
<evidence type="ECO:0000256" key="1">
    <source>
        <dbReference type="ARBA" id="ARBA00008814"/>
    </source>
</evidence>
<dbReference type="Pfam" id="PF01497">
    <property type="entry name" value="Peripla_BP_2"/>
    <property type="match status" value="1"/>
</dbReference>
<dbReference type="PANTHER" id="PTHR30535">
    <property type="entry name" value="VITAMIN B12-BINDING PROTEIN"/>
    <property type="match status" value="1"/>
</dbReference>
<dbReference type="PANTHER" id="PTHR30535:SF34">
    <property type="entry name" value="MOLYBDATE-BINDING PROTEIN MOLA"/>
    <property type="match status" value="1"/>
</dbReference>
<proteinExistence type="inferred from homology"/>
<evidence type="ECO:0000313" key="5">
    <source>
        <dbReference type="EMBL" id="MST75225.1"/>
    </source>
</evidence>
<keyword evidence="6" id="KW-1185">Reference proteome</keyword>
<keyword evidence="3" id="KW-0472">Membrane</keyword>